<keyword evidence="3" id="KW-0963">Cytoplasm</keyword>
<dbReference type="InterPro" id="IPR029404">
    <property type="entry name" value="CDIN1"/>
</dbReference>
<protein>
    <recommendedName>
        <fullName evidence="5">CDAN1-interacting nuclease 1</fullName>
    </recommendedName>
</protein>
<evidence type="ECO:0000313" key="8">
    <source>
        <dbReference type="Proteomes" id="UP000054558"/>
    </source>
</evidence>
<dbReference type="GO" id="GO:0005634">
    <property type="term" value="C:nucleus"/>
    <property type="evidence" value="ECO:0007669"/>
    <property type="project" value="UniProtKB-SubCell"/>
</dbReference>
<evidence type="ECO:0000256" key="2">
    <source>
        <dbReference type="ARBA" id="ARBA00004496"/>
    </source>
</evidence>
<keyword evidence="4" id="KW-0539">Nucleus</keyword>
<reference evidence="7 8" key="1">
    <citation type="journal article" date="2014" name="Nat. Commun.">
        <title>Klebsormidium flaccidum genome reveals primary factors for plant terrestrial adaptation.</title>
        <authorList>
            <person name="Hori K."/>
            <person name="Maruyama F."/>
            <person name="Fujisawa T."/>
            <person name="Togashi T."/>
            <person name="Yamamoto N."/>
            <person name="Seo M."/>
            <person name="Sato S."/>
            <person name="Yamada T."/>
            <person name="Mori H."/>
            <person name="Tajima N."/>
            <person name="Moriyama T."/>
            <person name="Ikeuchi M."/>
            <person name="Watanabe M."/>
            <person name="Wada H."/>
            <person name="Kobayashi K."/>
            <person name="Saito M."/>
            <person name="Masuda T."/>
            <person name="Sasaki-Sekimoto Y."/>
            <person name="Mashiguchi K."/>
            <person name="Awai K."/>
            <person name="Shimojima M."/>
            <person name="Masuda S."/>
            <person name="Iwai M."/>
            <person name="Nobusawa T."/>
            <person name="Narise T."/>
            <person name="Kondo S."/>
            <person name="Saito H."/>
            <person name="Sato R."/>
            <person name="Murakawa M."/>
            <person name="Ihara Y."/>
            <person name="Oshima-Yamada Y."/>
            <person name="Ohtaka K."/>
            <person name="Satoh M."/>
            <person name="Sonobe K."/>
            <person name="Ishii M."/>
            <person name="Ohtani R."/>
            <person name="Kanamori-Sato M."/>
            <person name="Honoki R."/>
            <person name="Miyazaki D."/>
            <person name="Mochizuki H."/>
            <person name="Umetsu J."/>
            <person name="Higashi K."/>
            <person name="Shibata D."/>
            <person name="Kamiya Y."/>
            <person name="Sato N."/>
            <person name="Nakamura Y."/>
            <person name="Tabata S."/>
            <person name="Ida S."/>
            <person name="Kurokawa K."/>
            <person name="Ohta H."/>
        </authorList>
    </citation>
    <scope>NUCLEOTIDE SEQUENCE [LARGE SCALE GENOMIC DNA]</scope>
    <source>
        <strain evidence="7 8">NIES-2285</strain>
    </source>
</reference>
<evidence type="ECO:0000256" key="5">
    <source>
        <dbReference type="ARBA" id="ARBA00023480"/>
    </source>
</evidence>
<keyword evidence="8" id="KW-1185">Reference proteome</keyword>
<feature type="compositionally biased region" description="Basic and acidic residues" evidence="6">
    <location>
        <begin position="297"/>
        <end position="308"/>
    </location>
</feature>
<gene>
    <name evidence="7" type="ORF">KFL_007590050</name>
</gene>
<evidence type="ECO:0000313" key="7">
    <source>
        <dbReference type="EMBL" id="GAQ91291.1"/>
    </source>
</evidence>
<evidence type="ECO:0000256" key="4">
    <source>
        <dbReference type="ARBA" id="ARBA00023242"/>
    </source>
</evidence>
<evidence type="ECO:0000256" key="6">
    <source>
        <dbReference type="SAM" id="MobiDB-lite"/>
    </source>
</evidence>
<dbReference type="Pfam" id="PF14811">
    <property type="entry name" value="TPD"/>
    <property type="match status" value="1"/>
</dbReference>
<dbReference type="PANTHER" id="PTHR31661:SF1">
    <property type="entry name" value="CDAN1-INTERACTING NUCLEASE 1"/>
    <property type="match status" value="1"/>
</dbReference>
<organism evidence="7 8">
    <name type="scientific">Klebsormidium nitens</name>
    <name type="common">Green alga</name>
    <name type="synonym">Ulothrix nitens</name>
    <dbReference type="NCBI Taxonomy" id="105231"/>
    <lineage>
        <taxon>Eukaryota</taxon>
        <taxon>Viridiplantae</taxon>
        <taxon>Streptophyta</taxon>
        <taxon>Klebsormidiophyceae</taxon>
        <taxon>Klebsormidiales</taxon>
        <taxon>Klebsormidiaceae</taxon>
        <taxon>Klebsormidium</taxon>
    </lineage>
</organism>
<evidence type="ECO:0000256" key="3">
    <source>
        <dbReference type="ARBA" id="ARBA00022490"/>
    </source>
</evidence>
<dbReference type="GO" id="GO:0005737">
    <property type="term" value="C:cytoplasm"/>
    <property type="evidence" value="ECO:0007669"/>
    <property type="project" value="UniProtKB-SubCell"/>
</dbReference>
<dbReference type="Proteomes" id="UP000054558">
    <property type="component" value="Unassembled WGS sequence"/>
</dbReference>
<name>A0A1Y1IPZ4_KLENI</name>
<dbReference type="OrthoDB" id="1272at2759"/>
<dbReference type="OMA" id="CYWNRFG"/>
<dbReference type="AlphaFoldDB" id="A0A1Y1IPZ4"/>
<dbReference type="PANTHER" id="PTHR31661">
    <property type="entry name" value="SIMILAR TO CDNA SEQUENCE BC052040"/>
    <property type="match status" value="1"/>
</dbReference>
<feature type="region of interest" description="Disordered" evidence="6">
    <location>
        <begin position="262"/>
        <end position="313"/>
    </location>
</feature>
<dbReference type="STRING" id="105231.A0A1Y1IPZ4"/>
<comment type="subcellular location">
    <subcellularLocation>
        <location evidence="2">Cytoplasm</location>
    </subcellularLocation>
    <subcellularLocation>
        <location evidence="1">Nucleus</location>
    </subcellularLocation>
</comment>
<dbReference type="EMBL" id="DF237708">
    <property type="protein sequence ID" value="GAQ91291.1"/>
    <property type="molecule type" value="Genomic_DNA"/>
</dbReference>
<accession>A0A1Y1IPZ4</accession>
<proteinExistence type="predicted"/>
<evidence type="ECO:0000256" key="1">
    <source>
        <dbReference type="ARBA" id="ARBA00004123"/>
    </source>
</evidence>
<sequence length="336" mass="37379">MKLALYEAIRAFVQRREDGRLEEAKKKFVGVSAETIYCIYAQDVQLRVRASHHRHRKKVDEYLIRYTQGQRLLAIADAIDLPPALLARLTIERVLGVTKQAVSALLKDPATIPSNTCTVEVSGPSGKDAHLEIDGARLQHEVRACVRADLVTAPDVDVARRKLGLEYEAKLYALLNDAGVAFETEDDLREAGFSKTPDARLLVPIGVRGRVVTWIDSKASFGDDYMHRQQAGEQFQGYVNRFGPGLVIYWFGFIDELQDEPSDVRFSHPDSSTLRPDAQNGDSDAGARSSDAGIRQSDADTRHPDGQPHPDVLLMDRFPDVAEIVQLPQLSVNPRP</sequence>